<dbReference type="GO" id="GO:0006457">
    <property type="term" value="P:protein folding"/>
    <property type="evidence" value="ECO:0007669"/>
    <property type="project" value="InterPro"/>
</dbReference>
<feature type="domain" description="J" evidence="7">
    <location>
        <begin position="45"/>
        <end position="114"/>
    </location>
</feature>
<keyword evidence="6" id="KW-0732">Signal</keyword>
<dbReference type="PANTHER" id="PTHR44176:SF1">
    <property type="entry name" value="DNAJ HOMOLOG SUBFAMILY C MEMBER 25"/>
    <property type="match status" value="1"/>
</dbReference>
<evidence type="ECO:0000256" key="1">
    <source>
        <dbReference type="ARBA" id="ARBA00004141"/>
    </source>
</evidence>
<protein>
    <submittedName>
        <fullName evidence="8">DnaJ sub C member 25</fullName>
    </submittedName>
</protein>
<accession>A0A7J6MXY1</accession>
<dbReference type="InterPro" id="IPR044632">
    <property type="entry name" value="DNAJC25-like"/>
</dbReference>
<evidence type="ECO:0000313" key="9">
    <source>
        <dbReference type="Proteomes" id="UP000591131"/>
    </source>
</evidence>
<evidence type="ECO:0000256" key="6">
    <source>
        <dbReference type="SAM" id="SignalP"/>
    </source>
</evidence>
<keyword evidence="3" id="KW-1133">Transmembrane helix</keyword>
<gene>
    <name evidence="8" type="primary">DNAJC25</name>
    <name evidence="8" type="ORF">FOL47_006578</name>
</gene>
<evidence type="ECO:0000256" key="4">
    <source>
        <dbReference type="ARBA" id="ARBA00023136"/>
    </source>
</evidence>
<feature type="chain" id="PRO_5029661897" evidence="6">
    <location>
        <begin position="21"/>
        <end position="329"/>
    </location>
</feature>
<dbReference type="InterPro" id="IPR001623">
    <property type="entry name" value="DnaJ_domain"/>
</dbReference>
<evidence type="ECO:0000256" key="3">
    <source>
        <dbReference type="ARBA" id="ARBA00022989"/>
    </source>
</evidence>
<dbReference type="InterPro" id="IPR036869">
    <property type="entry name" value="J_dom_sf"/>
</dbReference>
<evidence type="ECO:0000256" key="2">
    <source>
        <dbReference type="ARBA" id="ARBA00022692"/>
    </source>
</evidence>
<evidence type="ECO:0000259" key="7">
    <source>
        <dbReference type="PROSITE" id="PS50076"/>
    </source>
</evidence>
<proteinExistence type="predicted"/>
<dbReference type="CDD" id="cd06257">
    <property type="entry name" value="DnaJ"/>
    <property type="match status" value="1"/>
</dbReference>
<dbReference type="Proteomes" id="UP000591131">
    <property type="component" value="Unassembled WGS sequence"/>
</dbReference>
<keyword evidence="5" id="KW-0143">Chaperone</keyword>
<dbReference type="Pfam" id="PF00226">
    <property type="entry name" value="DnaJ"/>
    <property type="match status" value="1"/>
</dbReference>
<feature type="signal peptide" evidence="6">
    <location>
        <begin position="1"/>
        <end position="20"/>
    </location>
</feature>
<dbReference type="AlphaFoldDB" id="A0A7J6MXY1"/>
<comment type="subcellular location">
    <subcellularLocation>
        <location evidence="1">Membrane</location>
        <topology evidence="1">Multi-pass membrane protein</topology>
    </subcellularLocation>
</comment>
<dbReference type="GO" id="GO:0005789">
    <property type="term" value="C:endoplasmic reticulum membrane"/>
    <property type="evidence" value="ECO:0007669"/>
    <property type="project" value="TreeGrafter"/>
</dbReference>
<name>A0A7J6MXY1_PERCH</name>
<dbReference type="SUPFAM" id="SSF46565">
    <property type="entry name" value="Chaperone J-domain"/>
    <property type="match status" value="1"/>
</dbReference>
<keyword evidence="4" id="KW-0472">Membrane</keyword>
<organism evidence="8 9">
    <name type="scientific">Perkinsus chesapeaki</name>
    <name type="common">Clam parasite</name>
    <name type="synonym">Perkinsus andrewsi</name>
    <dbReference type="NCBI Taxonomy" id="330153"/>
    <lineage>
        <taxon>Eukaryota</taxon>
        <taxon>Sar</taxon>
        <taxon>Alveolata</taxon>
        <taxon>Perkinsozoa</taxon>
        <taxon>Perkinsea</taxon>
        <taxon>Perkinsida</taxon>
        <taxon>Perkinsidae</taxon>
        <taxon>Perkinsus</taxon>
    </lineage>
</organism>
<dbReference type="EMBL" id="JAAPAO010000037">
    <property type="protein sequence ID" value="KAF4676187.1"/>
    <property type="molecule type" value="Genomic_DNA"/>
</dbReference>
<comment type="caution">
    <text evidence="8">The sequence shown here is derived from an EMBL/GenBank/DDBJ whole genome shotgun (WGS) entry which is preliminary data.</text>
</comment>
<dbReference type="Gene3D" id="1.10.287.110">
    <property type="entry name" value="DnaJ domain"/>
    <property type="match status" value="1"/>
</dbReference>
<keyword evidence="2" id="KW-0812">Transmembrane</keyword>
<evidence type="ECO:0000313" key="8">
    <source>
        <dbReference type="EMBL" id="KAF4676187.1"/>
    </source>
</evidence>
<dbReference type="PROSITE" id="PS50076">
    <property type="entry name" value="DNAJ_2"/>
    <property type="match status" value="1"/>
</dbReference>
<keyword evidence="9" id="KW-1185">Reference proteome</keyword>
<dbReference type="PANTHER" id="PTHR44176">
    <property type="entry name" value="DNAJ HOMOLOG SUBFAMILY C MEMBER 25"/>
    <property type="match status" value="1"/>
</dbReference>
<reference evidence="8 9" key="1">
    <citation type="submission" date="2020-04" db="EMBL/GenBank/DDBJ databases">
        <title>Perkinsus chesapeaki whole genome sequence.</title>
        <authorList>
            <person name="Bogema D.R."/>
        </authorList>
    </citation>
    <scope>NUCLEOTIDE SEQUENCE [LARGE SCALE GENOMIC DNA]</scope>
    <source>
        <strain evidence="8">ATCC PRA-425</strain>
    </source>
</reference>
<dbReference type="PRINTS" id="PR00625">
    <property type="entry name" value="JDOMAIN"/>
</dbReference>
<dbReference type="SMART" id="SM00271">
    <property type="entry name" value="DnaJ"/>
    <property type="match status" value="1"/>
</dbReference>
<dbReference type="OrthoDB" id="445556at2759"/>
<evidence type="ECO:0000256" key="5">
    <source>
        <dbReference type="ARBA" id="ARBA00023186"/>
    </source>
</evidence>
<sequence length="329" mass="38903">MNCHLLRIFCLVFLAIVARGSDGAADDDDLGSEDSLAKLYCGRDNCYDLLELSRDATPQEIKHSYRRLARLYHPDKQPHNSEAQREAQAIFTKIARAYEVLSSPKLREAYDLYVDYPEYAAYNYYNYYNAVYKPQTPVWIVVSAVLLLLSGIQYLNDSLQYQRVTNAVRKQRQFQQRVKERLTEEAGGTRALRKMPSADRDQLEREALHVPSQTIGFRFIRSPLTFVEWVAWKAHWVYRFNIKKEEYGPAEREYLTRTALKLSEDDWHMLEDNMKEQLLDKKLYEGDNLQEYLKEREREERARLEKSGAYKRYQRIKRAGPTSYNYNED</sequence>